<proteinExistence type="predicted"/>
<dbReference type="RefSeq" id="WP_133819641.1">
    <property type="nucleotide sequence ID" value="NZ_SNZH01000010.1"/>
</dbReference>
<gene>
    <name evidence="1" type="ORF">DFR29_11039</name>
</gene>
<dbReference type="Proteomes" id="UP000295293">
    <property type="component" value="Unassembled WGS sequence"/>
</dbReference>
<dbReference type="EMBL" id="SNZH01000010">
    <property type="protein sequence ID" value="TDR41557.1"/>
    <property type="molecule type" value="Genomic_DNA"/>
</dbReference>
<comment type="caution">
    <text evidence="1">The sequence shown here is derived from an EMBL/GenBank/DDBJ whole genome shotgun (WGS) entry which is preliminary data.</text>
</comment>
<keyword evidence="2" id="KW-1185">Reference proteome</keyword>
<evidence type="ECO:0000313" key="2">
    <source>
        <dbReference type="Proteomes" id="UP000295293"/>
    </source>
</evidence>
<dbReference type="AlphaFoldDB" id="A0A4R6YT45"/>
<evidence type="ECO:0000313" key="1">
    <source>
        <dbReference type="EMBL" id="TDR41557.1"/>
    </source>
</evidence>
<organism evidence="1 2">
    <name type="scientific">Tahibacter aquaticus</name>
    <dbReference type="NCBI Taxonomy" id="520092"/>
    <lineage>
        <taxon>Bacteria</taxon>
        <taxon>Pseudomonadati</taxon>
        <taxon>Pseudomonadota</taxon>
        <taxon>Gammaproteobacteria</taxon>
        <taxon>Lysobacterales</taxon>
        <taxon>Rhodanobacteraceae</taxon>
        <taxon>Tahibacter</taxon>
    </lineage>
</organism>
<name>A0A4R6YT45_9GAMM</name>
<accession>A0A4R6YT45</accession>
<reference evidence="1 2" key="1">
    <citation type="submission" date="2019-03" db="EMBL/GenBank/DDBJ databases">
        <title>Genomic Encyclopedia of Type Strains, Phase IV (KMG-IV): sequencing the most valuable type-strain genomes for metagenomic binning, comparative biology and taxonomic classification.</title>
        <authorList>
            <person name="Goeker M."/>
        </authorList>
    </citation>
    <scope>NUCLEOTIDE SEQUENCE [LARGE SCALE GENOMIC DNA]</scope>
    <source>
        <strain evidence="1 2">DSM 21667</strain>
    </source>
</reference>
<protein>
    <submittedName>
        <fullName evidence="1">Uncharacterized protein</fullName>
    </submittedName>
</protein>
<sequence length="142" mass="15282">MRDIIVRTFADGRLLDELIAAAAAVQIARTGEARYDLCVIVNAQQRLALRLWGSRKGAIETRLECAGAADAAMPALAHFAADGCLISLQLQDCALHLEHLSRGHYGLGLQIADVAWQLDFLSRGYIQCELVSPIAAPAGEGR</sequence>